<keyword evidence="1" id="KW-1133">Transmembrane helix</keyword>
<feature type="transmembrane region" description="Helical" evidence="1">
    <location>
        <begin position="177"/>
        <end position="195"/>
    </location>
</feature>
<dbReference type="Gene3D" id="1.20.1070.10">
    <property type="entry name" value="Rhodopsin 7-helix transmembrane proteins"/>
    <property type="match status" value="1"/>
</dbReference>
<evidence type="ECO:0000256" key="1">
    <source>
        <dbReference type="SAM" id="Phobius"/>
    </source>
</evidence>
<evidence type="ECO:0000313" key="4">
    <source>
        <dbReference type="Proteomes" id="UP000095284"/>
    </source>
</evidence>
<reference evidence="6" key="1">
    <citation type="submission" date="2016-11" db="UniProtKB">
        <authorList>
            <consortium name="WormBaseParasite"/>
        </authorList>
    </citation>
    <scope>IDENTIFICATION</scope>
</reference>
<dbReference type="Proteomes" id="UP000582659">
    <property type="component" value="Unassembled WGS sequence"/>
</dbReference>
<dbReference type="AlphaFoldDB" id="A0A1I7RJ97"/>
<proteinExistence type="predicted"/>
<sequence>MVINEYGLTMRVQGLKEFGALRFGLWAMEVFFFEPQTYERLYNCSFYDYTTIPLAQRQHVGCGLFIIVFYAACFALYLPCLAAMLGSELRKRSSYQLMIFLGFNHAVGLQCSGLITGIYGVIGAEYCMYPVAMYFIGILGLCGWFGSTMTTLVLGINRCCELHSAYAAQKLFGGCKTFVWLLAIMIYSYLFPTLFNMPPLYDGVKMSWFYNPHSSYFPDDKHVYKNMYHVTHNCIIFFAYIAVYVTFFALYLRRVKMASGKLDDKSTYIQVISIGFIHFATSVLYLVQQFVSVDFAVSMAASAAYLMSQGIPPFIYLKFNRTIRNTLKRLVAERASLVSHSSTTKLHSGSMMTDHLH</sequence>
<evidence type="ECO:0000313" key="3">
    <source>
        <dbReference type="EMBL" id="CAG9119492.1"/>
    </source>
</evidence>
<feature type="transmembrane region" description="Helical" evidence="1">
    <location>
        <begin position="63"/>
        <end position="85"/>
    </location>
</feature>
<evidence type="ECO:0000313" key="2">
    <source>
        <dbReference type="EMBL" id="CAD5228793.1"/>
    </source>
</evidence>
<keyword evidence="5" id="KW-1185">Reference proteome</keyword>
<organism evidence="4 6">
    <name type="scientific">Bursaphelenchus xylophilus</name>
    <name type="common">Pinewood nematode worm</name>
    <name type="synonym">Aphelenchoides xylophilus</name>
    <dbReference type="NCBI Taxonomy" id="6326"/>
    <lineage>
        <taxon>Eukaryota</taxon>
        <taxon>Metazoa</taxon>
        <taxon>Ecdysozoa</taxon>
        <taxon>Nematoda</taxon>
        <taxon>Chromadorea</taxon>
        <taxon>Rhabditida</taxon>
        <taxon>Tylenchina</taxon>
        <taxon>Tylenchomorpha</taxon>
        <taxon>Aphelenchoidea</taxon>
        <taxon>Aphelenchoididae</taxon>
        <taxon>Bursaphelenchus</taxon>
    </lineage>
</organism>
<reference evidence="3" key="2">
    <citation type="submission" date="2020-08" db="EMBL/GenBank/DDBJ databases">
        <authorList>
            <person name="Kikuchi T."/>
        </authorList>
    </citation>
    <scope>NUCLEOTIDE SEQUENCE</scope>
    <source>
        <strain evidence="2">Ka4C1</strain>
    </source>
</reference>
<dbReference type="Proteomes" id="UP000659654">
    <property type="component" value="Unassembled WGS sequence"/>
</dbReference>
<dbReference type="WBParaSite" id="BXY_0077900.1">
    <property type="protein sequence ID" value="BXY_0077900.1"/>
    <property type="gene ID" value="BXY_0077900"/>
</dbReference>
<name>A0A1I7RJ97_BURXY</name>
<dbReference type="OrthoDB" id="5873245at2759"/>
<feature type="transmembrane region" description="Helical" evidence="1">
    <location>
        <begin position="134"/>
        <end position="156"/>
    </location>
</feature>
<keyword evidence="1" id="KW-0812">Transmembrane</keyword>
<dbReference type="PANTHER" id="PTHR23021:SF11">
    <property type="entry name" value="SERPENTINE RECEPTOR, CLASS T"/>
    <property type="match status" value="1"/>
</dbReference>
<dbReference type="SUPFAM" id="SSF81321">
    <property type="entry name" value="Family A G protein-coupled receptor-like"/>
    <property type="match status" value="1"/>
</dbReference>
<dbReference type="Proteomes" id="UP000095284">
    <property type="component" value="Unplaced"/>
</dbReference>
<dbReference type="SMR" id="A0A1I7RJ97"/>
<dbReference type="EMBL" id="CAJFCV020000004">
    <property type="protein sequence ID" value="CAG9119492.1"/>
    <property type="molecule type" value="Genomic_DNA"/>
</dbReference>
<protein>
    <submittedName>
        <fullName evidence="2">(pine wood nematode) hypothetical protein</fullName>
    </submittedName>
</protein>
<feature type="transmembrane region" description="Helical" evidence="1">
    <location>
        <begin position="97"/>
        <end position="122"/>
    </location>
</feature>
<evidence type="ECO:0000313" key="5">
    <source>
        <dbReference type="Proteomes" id="UP000659654"/>
    </source>
</evidence>
<dbReference type="PANTHER" id="PTHR23021">
    <property type="entry name" value="SERPENTINE RECEPTOR, CLASS T"/>
    <property type="match status" value="1"/>
</dbReference>
<feature type="transmembrane region" description="Helical" evidence="1">
    <location>
        <begin position="299"/>
        <end position="319"/>
    </location>
</feature>
<dbReference type="InterPro" id="IPR019425">
    <property type="entry name" value="7TM_GPCR_serpentine_rcpt_Srt"/>
</dbReference>
<gene>
    <name evidence="2" type="ORF">BXYJ_LOCUS10622</name>
</gene>
<keyword evidence="1" id="KW-0472">Membrane</keyword>
<evidence type="ECO:0000313" key="6">
    <source>
        <dbReference type="WBParaSite" id="BXY_0077900.1"/>
    </source>
</evidence>
<dbReference type="Pfam" id="PF10321">
    <property type="entry name" value="7TM_GPCR_Srt"/>
    <property type="match status" value="1"/>
</dbReference>
<accession>A0A1I7RJ97</accession>
<feature type="transmembrane region" description="Helical" evidence="1">
    <location>
        <begin position="230"/>
        <end position="252"/>
    </location>
</feature>
<dbReference type="eggNOG" id="ENOG502SNCU">
    <property type="taxonomic scope" value="Eukaryota"/>
</dbReference>
<dbReference type="EMBL" id="CAJFDI010000004">
    <property type="protein sequence ID" value="CAD5228793.1"/>
    <property type="molecule type" value="Genomic_DNA"/>
</dbReference>
<feature type="transmembrane region" description="Helical" evidence="1">
    <location>
        <begin position="268"/>
        <end position="287"/>
    </location>
</feature>